<evidence type="ECO:0000259" key="1">
    <source>
        <dbReference type="PROSITE" id="PS50943"/>
    </source>
</evidence>
<proteinExistence type="predicted"/>
<dbReference type="PROSITE" id="PS50943">
    <property type="entry name" value="HTH_CROC1"/>
    <property type="match status" value="1"/>
</dbReference>
<keyword evidence="3" id="KW-1185">Reference proteome</keyword>
<comment type="caution">
    <text evidence="2">The sequence shown here is derived from an EMBL/GenBank/DDBJ whole genome shotgun (WGS) entry which is preliminary data.</text>
</comment>
<dbReference type="Pfam" id="PF13560">
    <property type="entry name" value="HTH_31"/>
    <property type="match status" value="1"/>
</dbReference>
<organism evidence="2 3">
    <name type="scientific">Streptomyces prunicolor</name>
    <dbReference type="NCBI Taxonomy" id="67348"/>
    <lineage>
        <taxon>Bacteria</taxon>
        <taxon>Bacillati</taxon>
        <taxon>Actinomycetota</taxon>
        <taxon>Actinomycetes</taxon>
        <taxon>Kitasatosporales</taxon>
        <taxon>Streptomycetaceae</taxon>
        <taxon>Streptomyces</taxon>
    </lineage>
</organism>
<dbReference type="Proteomes" id="UP001187346">
    <property type="component" value="Unassembled WGS sequence"/>
</dbReference>
<dbReference type="InterPro" id="IPR001387">
    <property type="entry name" value="Cro/C1-type_HTH"/>
</dbReference>
<name>A0ABU4FES2_9ACTN</name>
<dbReference type="InterPro" id="IPR043917">
    <property type="entry name" value="DUF5753"/>
</dbReference>
<feature type="domain" description="HTH cro/C1-type" evidence="1">
    <location>
        <begin position="63"/>
        <end position="127"/>
    </location>
</feature>
<dbReference type="EMBL" id="JAWMAJ010000083">
    <property type="protein sequence ID" value="MDV7219092.1"/>
    <property type="molecule type" value="Genomic_DNA"/>
</dbReference>
<dbReference type="RefSeq" id="WP_266858978.1">
    <property type="nucleotide sequence ID" value="NZ_JAPEMW010000001.1"/>
</dbReference>
<sequence length="343" mass="38639">MGIRLRTRGTVCQTPGTGCDPPGTVRDSVGMRVELAGTVRKEVDTVAAKTGPTIRRMQLGQELRRLREQADGGGELGRGITRGQAVKGTSVSESTLHRVERGLTSLPSVQDLKSLLKRYGVSDPSDVAFLLDIHKNSLNRGWWSVYRTFMPSGFNMSVGLEGDAKILRVYQPEVMFGLFQTQSYARAQFETAKPVDERTTEFVERNIEIRMRRKEVITRSERPVEIHAILEEATLWRVFGSAEIMREQYRHLAELASLDHVTVQILPMSQPIYRASGNFILMDFAPPLPTVVSMDTPEGASVSDKDTEIWRYARRFDAMRAEAPAPRETPRFLERAARELEQS</sequence>
<evidence type="ECO:0000313" key="3">
    <source>
        <dbReference type="Proteomes" id="UP001187346"/>
    </source>
</evidence>
<accession>A0ABU4FES2</accession>
<gene>
    <name evidence="2" type="ORF">R5A26_24415</name>
</gene>
<dbReference type="Pfam" id="PF19054">
    <property type="entry name" value="DUF5753"/>
    <property type="match status" value="1"/>
</dbReference>
<reference evidence="2 3" key="1">
    <citation type="submission" date="2023-10" db="EMBL/GenBank/DDBJ databases">
        <title>Characterization of rhizosphere-enriched actinobacteria from wheat plants lab-grown on chernevaya soil.</title>
        <authorList>
            <person name="Tikhonova E.N."/>
            <person name="Konopkin A."/>
            <person name="Kravchenko I.K."/>
        </authorList>
    </citation>
    <scope>NUCLEOTIDE SEQUENCE [LARGE SCALE GENOMIC DNA]</scope>
    <source>
        <strain evidence="2 3">RR29</strain>
    </source>
</reference>
<dbReference type="SUPFAM" id="SSF47413">
    <property type="entry name" value="lambda repressor-like DNA-binding domains"/>
    <property type="match status" value="1"/>
</dbReference>
<dbReference type="InterPro" id="IPR010982">
    <property type="entry name" value="Lambda_DNA-bd_dom_sf"/>
</dbReference>
<evidence type="ECO:0000313" key="2">
    <source>
        <dbReference type="EMBL" id="MDV7219092.1"/>
    </source>
</evidence>
<dbReference type="CDD" id="cd00093">
    <property type="entry name" value="HTH_XRE"/>
    <property type="match status" value="1"/>
</dbReference>
<dbReference type="SMART" id="SM00530">
    <property type="entry name" value="HTH_XRE"/>
    <property type="match status" value="1"/>
</dbReference>
<dbReference type="Gene3D" id="1.10.260.40">
    <property type="entry name" value="lambda repressor-like DNA-binding domains"/>
    <property type="match status" value="1"/>
</dbReference>
<protein>
    <submittedName>
        <fullName evidence="2">Helix-turn-helix transcriptional regulator</fullName>
    </submittedName>
</protein>